<evidence type="ECO:0000256" key="1">
    <source>
        <dbReference type="SAM" id="MobiDB-lite"/>
    </source>
</evidence>
<feature type="compositionally biased region" description="Acidic residues" evidence="1">
    <location>
        <begin position="33"/>
        <end position="47"/>
    </location>
</feature>
<reference evidence="2" key="1">
    <citation type="submission" date="2022-12" db="EMBL/GenBank/DDBJ databases">
        <authorList>
            <person name="Webb A."/>
        </authorList>
    </citation>
    <scope>NUCLEOTIDE SEQUENCE</scope>
    <source>
        <strain evidence="2">Hp1</strain>
    </source>
</reference>
<evidence type="ECO:0000313" key="2">
    <source>
        <dbReference type="EMBL" id="CAI5717811.1"/>
    </source>
</evidence>
<proteinExistence type="predicted"/>
<protein>
    <submittedName>
        <fullName evidence="2">Uncharacterized protein</fullName>
    </submittedName>
</protein>
<organism evidence="2 3">
    <name type="scientific">Hyaloperonospora brassicae</name>
    <name type="common">Brassica downy mildew</name>
    <name type="synonym">Peronospora brassicae</name>
    <dbReference type="NCBI Taxonomy" id="162125"/>
    <lineage>
        <taxon>Eukaryota</taxon>
        <taxon>Sar</taxon>
        <taxon>Stramenopiles</taxon>
        <taxon>Oomycota</taxon>
        <taxon>Peronosporomycetes</taxon>
        <taxon>Peronosporales</taxon>
        <taxon>Peronosporaceae</taxon>
        <taxon>Hyaloperonospora</taxon>
    </lineage>
</organism>
<dbReference type="EMBL" id="CANTFL010000188">
    <property type="protein sequence ID" value="CAI5717811.1"/>
    <property type="molecule type" value="Genomic_DNA"/>
</dbReference>
<feature type="compositionally biased region" description="Low complexity" evidence="1">
    <location>
        <begin position="22"/>
        <end position="32"/>
    </location>
</feature>
<name>A0AAV0T9T4_HYABA</name>
<comment type="caution">
    <text evidence="2">The sequence shown here is derived from an EMBL/GenBank/DDBJ whole genome shotgun (WGS) entry which is preliminary data.</text>
</comment>
<feature type="region of interest" description="Disordered" evidence="1">
    <location>
        <begin position="1"/>
        <end position="60"/>
    </location>
</feature>
<evidence type="ECO:0000313" key="3">
    <source>
        <dbReference type="Proteomes" id="UP001162031"/>
    </source>
</evidence>
<keyword evidence="3" id="KW-1185">Reference proteome</keyword>
<dbReference type="AlphaFoldDB" id="A0AAV0T9T4"/>
<sequence>MRPTQTQSLPTWAPTSARAVSAAPPTCQAAAATDDDPLYLSGEETDCDSERSSGTLSREDQQVMAKFIQLERARARKRAPDATAHPDVVRARPVLIPLQSRQYVATSTKRWLWDDDDEADDDECSGCHERGARGFGPVAPVADGVAMAARDRSTSDLLFDFEL</sequence>
<feature type="compositionally biased region" description="Polar residues" evidence="1">
    <location>
        <begin position="1"/>
        <end position="14"/>
    </location>
</feature>
<accession>A0AAV0T9T4</accession>
<gene>
    <name evidence="2" type="ORF">HBR001_LOCUS1891</name>
</gene>
<dbReference type="Proteomes" id="UP001162031">
    <property type="component" value="Unassembled WGS sequence"/>
</dbReference>